<accession>A0ABT6WWJ0</accession>
<organism evidence="4 5">
    <name type="scientific">Actinoplanes sandaracinus</name>
    <dbReference type="NCBI Taxonomy" id="3045177"/>
    <lineage>
        <taxon>Bacteria</taxon>
        <taxon>Bacillati</taxon>
        <taxon>Actinomycetota</taxon>
        <taxon>Actinomycetes</taxon>
        <taxon>Micromonosporales</taxon>
        <taxon>Micromonosporaceae</taxon>
        <taxon>Actinoplanes</taxon>
    </lineage>
</organism>
<reference evidence="4 5" key="1">
    <citation type="submission" date="2023-05" db="EMBL/GenBank/DDBJ databases">
        <title>Actinoplanes sp. NEAU-A12 genome sequencing.</title>
        <authorList>
            <person name="Wang Z.-S."/>
        </authorList>
    </citation>
    <scope>NUCLEOTIDE SEQUENCE [LARGE SCALE GENOMIC DNA]</scope>
    <source>
        <strain evidence="4 5">NEAU-A12</strain>
    </source>
</reference>
<dbReference type="PANTHER" id="PTHR35861">
    <property type="match status" value="1"/>
</dbReference>
<keyword evidence="5" id="KW-1185">Reference proteome</keyword>
<protein>
    <submittedName>
        <fullName evidence="4">Phage tail sheath subtilisin-like domain-containing protein</fullName>
    </submittedName>
</protein>
<evidence type="ECO:0000313" key="5">
    <source>
        <dbReference type="Proteomes" id="UP001241758"/>
    </source>
</evidence>
<name>A0ABT6WWJ0_9ACTN</name>
<dbReference type="Gene3D" id="3.40.50.11780">
    <property type="match status" value="2"/>
</dbReference>
<comment type="similarity">
    <text evidence="1">Belongs to the myoviridae tail sheath protein family.</text>
</comment>
<feature type="domain" description="Tail sheath protein subtilisin-like" evidence="2">
    <location>
        <begin position="503"/>
        <end position="668"/>
    </location>
</feature>
<gene>
    <name evidence="4" type="ORF">QLQ12_36520</name>
</gene>
<proteinExistence type="inferred from homology"/>
<dbReference type="InterPro" id="IPR020287">
    <property type="entry name" value="Tail_sheath_C"/>
</dbReference>
<dbReference type="Pfam" id="PF17482">
    <property type="entry name" value="Phage_sheath_1C"/>
    <property type="match status" value="1"/>
</dbReference>
<dbReference type="RefSeq" id="WP_282765390.1">
    <property type="nucleotide sequence ID" value="NZ_JASCTH010000030.1"/>
</dbReference>
<evidence type="ECO:0000313" key="4">
    <source>
        <dbReference type="EMBL" id="MDI6104111.1"/>
    </source>
</evidence>
<evidence type="ECO:0000256" key="1">
    <source>
        <dbReference type="ARBA" id="ARBA00008005"/>
    </source>
</evidence>
<dbReference type="InterPro" id="IPR052042">
    <property type="entry name" value="Tail_sheath_structural"/>
</dbReference>
<dbReference type="EMBL" id="JASCTH010000030">
    <property type="protein sequence ID" value="MDI6104111.1"/>
    <property type="molecule type" value="Genomic_DNA"/>
</dbReference>
<feature type="domain" description="Tail sheath protein C-terminal" evidence="3">
    <location>
        <begin position="674"/>
        <end position="777"/>
    </location>
</feature>
<comment type="caution">
    <text evidence="4">The sequence shown here is derived from an EMBL/GenBank/DDBJ whole genome shotgun (WGS) entry which is preliminary data.</text>
</comment>
<dbReference type="Pfam" id="PF04984">
    <property type="entry name" value="Phage_sheath_1"/>
    <property type="match status" value="1"/>
</dbReference>
<dbReference type="InterPro" id="IPR035089">
    <property type="entry name" value="Phage_sheath_subtilisin"/>
</dbReference>
<sequence>MPIAPTYPGVYIQEVPSGVRTIVGVSTSTALIIGRCADGPLSTPVRCLSYSEFAAAFSEDGALTELPLQVRQFFLNGGTTAYVMRIAGGAVAATVTLNREDKSAALLLAAAAPGIKGSQIRALVRYDTDQPESTFTLELFRRDTTPAGTQVEALGETWRSLSMNPASPAYAPIYLTQNSKLVTASVPAAPTPNAAFSRAGRPIETDNAKFPPAWNAIVTATSNQFDISVGGGRYVTVTVPVTGITDEATMKSGLATAIKTALAPLPGTSETDLTVTTVAAPPSVFGATEKAKWIQVDHPTQDVFIRPAMTNDVAVPLMLGTAQGGLEKGAYADARPAPTGISVLPAAIMGSANSALASLDPAAVTAVKLDGATPVAFGTPARTGLQTGAGNAAMYRDAFPAGRNGNNSGLQEKLALIVSLVNDTAAADPAFPWTARAWGYRLNFIRRDGQDNDSGSAPDFTGWSPTGAMLDLGPRFYSLGTTGTGAYQSPGVAGDDGAAPADADYSAAYLAADREIDLFNLLVLPAADGVTREPLWGQASVFCLQRRAFLVMDAPLWGSAAAAAAGVDALRVGLVKDHAAVYYPRLTVTIAGLPVQIGASGSIAGLMARTDTARGVWKSPAGTEADIRGISGLERRFSDGENGMLNPKAVNTIRIFPTGVVSWGARTMDGDDASPSDYKYVSIRRLALFLEETLYRGLRWAVFEPNDAPLWGQIRLNVGAFMHGLFTQGAFQGQKSTDAYFVRCDAETTTQDDRNKGIVNVWVGFAPLKPAEFVVLHLQQMAGEIAV</sequence>
<evidence type="ECO:0000259" key="3">
    <source>
        <dbReference type="Pfam" id="PF17482"/>
    </source>
</evidence>
<dbReference type="PANTHER" id="PTHR35861:SF1">
    <property type="entry name" value="PHAGE TAIL SHEATH PROTEIN"/>
    <property type="match status" value="1"/>
</dbReference>
<dbReference type="Proteomes" id="UP001241758">
    <property type="component" value="Unassembled WGS sequence"/>
</dbReference>
<evidence type="ECO:0000259" key="2">
    <source>
        <dbReference type="Pfam" id="PF04984"/>
    </source>
</evidence>